<gene>
    <name evidence="2" type="ORF">PR048_004884</name>
</gene>
<evidence type="ECO:0000313" key="3">
    <source>
        <dbReference type="Proteomes" id="UP001159363"/>
    </source>
</evidence>
<dbReference type="Proteomes" id="UP001159363">
    <property type="component" value="Chromosome 2"/>
</dbReference>
<comment type="caution">
    <text evidence="2">The sequence shown here is derived from an EMBL/GenBank/DDBJ whole genome shotgun (WGS) entry which is preliminary data.</text>
</comment>
<feature type="region of interest" description="Disordered" evidence="1">
    <location>
        <begin position="314"/>
        <end position="335"/>
    </location>
</feature>
<keyword evidence="3" id="KW-1185">Reference proteome</keyword>
<reference evidence="2 3" key="1">
    <citation type="submission" date="2023-02" db="EMBL/GenBank/DDBJ databases">
        <title>LHISI_Scaffold_Assembly.</title>
        <authorList>
            <person name="Stuart O.P."/>
            <person name="Cleave R."/>
            <person name="Magrath M.J.L."/>
            <person name="Mikheyev A.S."/>
        </authorList>
    </citation>
    <scope>NUCLEOTIDE SEQUENCE [LARGE SCALE GENOMIC DNA]</scope>
    <source>
        <strain evidence="2">Daus_M_001</strain>
        <tissue evidence="2">Leg muscle</tissue>
    </source>
</reference>
<feature type="region of interest" description="Disordered" evidence="1">
    <location>
        <begin position="615"/>
        <end position="640"/>
    </location>
</feature>
<dbReference type="PANTHER" id="PTHR47326:SF1">
    <property type="entry name" value="HTH PSQ-TYPE DOMAIN-CONTAINING PROTEIN"/>
    <property type="match status" value="1"/>
</dbReference>
<dbReference type="EMBL" id="JARBHB010000002">
    <property type="protein sequence ID" value="KAJ8892304.1"/>
    <property type="molecule type" value="Genomic_DNA"/>
</dbReference>
<protein>
    <submittedName>
        <fullName evidence="2">Uncharacterized protein</fullName>
    </submittedName>
</protein>
<accession>A0ABQ9I6P4</accession>
<name>A0ABQ9I6P4_9NEOP</name>
<sequence>MHLNSRREAACGQMRPAAFRPPSRPVCGIIKETRRSVFDVEVMENSAGIHSCVPHSTEVALRGNEVRHVSDDYSFSHKCTVEYSTLKVRRRTRTDEAAEVAVIAAAAVNPHASTPQRETETGIPKTRAHRILMRHTSQPYHVHLNQESLGNDFQNRVEFCLCAQHQIIANPSFVSDVLFADESSFSASGQLNTRNMYYWADENSLWIQQVDHQREFNSVSMAGNDRSFSRFRQSAPHGNVSAHLIQDNPASEYGNNKLKIILTKRPAQLSRGSCETNRKNSEGVLAGRALESVDKGENKSEESLFRGAASFPLPLSSLAHPPPPPGETHPVDTTSSCLPEDVIAISLAWATEGHDGTSPRGSYAATNALDSTEMQGLGKRQIPEKTRWSAQFPDSGNGPAKSLEFRQTTPRACSRMYLHAQQVALHEGELIHGSAVRGTLRHRTHRRHRSERKFAASNALRPNGKEERGGAWGNRLCPIWKWGELWLPTPPPQLPAEDADGNTVSLGRRSDKALGVRVIVARIAPSFLTMDAQVHTPLSRIGRCEQAPLGASEHVSAFPYNTVPKYNIPIEIAGWDVQNILIATAGRYVRASTCRSPGIDSAPGGEVQVMVAVSPSHSSVDPGGGGPNKEEGAGGTTVPHGEREQLWLPTPFLPLPGGERFLCPTIKVRVYQKSCFWRELLCGQTKRSGVSRPPLHLSPILPICNPPLLPMPPHPFWKEIAVLGTPAVLMKRRWVRPLEWNNAQLRISWMSSDVIAASVIVQHRGPDLSGHMYGVLHLQSRLGTGISMVPRIHSTDHGDYSGKITCLPSRRTGRFPAGFLPDFGTWESYRTMPLVGMLSRGFPVSPALHFGAAPYSPLFIFNRLSRSRC</sequence>
<evidence type="ECO:0000313" key="2">
    <source>
        <dbReference type="EMBL" id="KAJ8892304.1"/>
    </source>
</evidence>
<proteinExistence type="predicted"/>
<evidence type="ECO:0000256" key="1">
    <source>
        <dbReference type="SAM" id="MobiDB-lite"/>
    </source>
</evidence>
<organism evidence="2 3">
    <name type="scientific">Dryococelus australis</name>
    <dbReference type="NCBI Taxonomy" id="614101"/>
    <lineage>
        <taxon>Eukaryota</taxon>
        <taxon>Metazoa</taxon>
        <taxon>Ecdysozoa</taxon>
        <taxon>Arthropoda</taxon>
        <taxon>Hexapoda</taxon>
        <taxon>Insecta</taxon>
        <taxon>Pterygota</taxon>
        <taxon>Neoptera</taxon>
        <taxon>Polyneoptera</taxon>
        <taxon>Phasmatodea</taxon>
        <taxon>Verophasmatodea</taxon>
        <taxon>Anareolatae</taxon>
        <taxon>Phasmatidae</taxon>
        <taxon>Eurycanthinae</taxon>
        <taxon>Dryococelus</taxon>
    </lineage>
</organism>
<dbReference type="PANTHER" id="PTHR47326">
    <property type="entry name" value="TRANSPOSABLE ELEMENT TC3 TRANSPOSASE-LIKE PROTEIN"/>
    <property type="match status" value="1"/>
</dbReference>